<dbReference type="EMBL" id="QTSX02001063">
    <property type="protein sequence ID" value="KAJ9083248.1"/>
    <property type="molecule type" value="Genomic_DNA"/>
</dbReference>
<protein>
    <submittedName>
        <fullName evidence="1">Uncharacterized protein</fullName>
    </submittedName>
</protein>
<dbReference type="Proteomes" id="UP001165960">
    <property type="component" value="Unassembled WGS sequence"/>
</dbReference>
<accession>A0ACC2U8V5</accession>
<sequence>MFHSTIRIRLLISHIFNTAYTSPDGSTMSSRRGIGRPRVGRANLASQICAVSDLQLHGSKTHDSSKSALELSGGGGYRLRRLGARGRPPHLPEGSVEPPGEGGSTVRGEGGPASTGPPSALSGSSTTRLPAENGYRHRSRNLMAATALSRSTISLRSLLQPHSP</sequence>
<organism evidence="1 2">
    <name type="scientific">Entomophthora muscae</name>
    <dbReference type="NCBI Taxonomy" id="34485"/>
    <lineage>
        <taxon>Eukaryota</taxon>
        <taxon>Fungi</taxon>
        <taxon>Fungi incertae sedis</taxon>
        <taxon>Zoopagomycota</taxon>
        <taxon>Entomophthoromycotina</taxon>
        <taxon>Entomophthoromycetes</taxon>
        <taxon>Entomophthorales</taxon>
        <taxon>Entomophthoraceae</taxon>
        <taxon>Entomophthora</taxon>
    </lineage>
</organism>
<evidence type="ECO:0000313" key="2">
    <source>
        <dbReference type="Proteomes" id="UP001165960"/>
    </source>
</evidence>
<evidence type="ECO:0000313" key="1">
    <source>
        <dbReference type="EMBL" id="KAJ9083248.1"/>
    </source>
</evidence>
<reference evidence="1" key="1">
    <citation type="submission" date="2022-04" db="EMBL/GenBank/DDBJ databases">
        <title>Genome of the entomopathogenic fungus Entomophthora muscae.</title>
        <authorList>
            <person name="Elya C."/>
            <person name="Lovett B.R."/>
            <person name="Lee E."/>
            <person name="Macias A.M."/>
            <person name="Hajek A.E."/>
            <person name="De Bivort B.L."/>
            <person name="Kasson M.T."/>
            <person name="De Fine Licht H.H."/>
            <person name="Stajich J.E."/>
        </authorList>
    </citation>
    <scope>NUCLEOTIDE SEQUENCE</scope>
    <source>
        <strain evidence="1">Berkeley</strain>
    </source>
</reference>
<proteinExistence type="predicted"/>
<keyword evidence="2" id="KW-1185">Reference proteome</keyword>
<comment type="caution">
    <text evidence="1">The sequence shown here is derived from an EMBL/GenBank/DDBJ whole genome shotgun (WGS) entry which is preliminary data.</text>
</comment>
<name>A0ACC2U8V5_9FUNG</name>
<gene>
    <name evidence="1" type="ORF">DSO57_1036491</name>
</gene>